<gene>
    <name evidence="6" type="ORF">SERLADRAFT_355139</name>
</gene>
<keyword evidence="2" id="KW-0813">Transport</keyword>
<dbReference type="PROSITE" id="PS50893">
    <property type="entry name" value="ABC_TRANSPORTER_2"/>
    <property type="match status" value="2"/>
</dbReference>
<dbReference type="Proteomes" id="UP000008064">
    <property type="component" value="Unassembled WGS sequence"/>
</dbReference>
<dbReference type="KEGG" id="sla:SERLADRAFT_355139"/>
<dbReference type="SUPFAM" id="SSF52540">
    <property type="entry name" value="P-loop containing nucleoside triphosphate hydrolases"/>
    <property type="match status" value="2"/>
</dbReference>
<dbReference type="SMART" id="SM00382">
    <property type="entry name" value="AAA"/>
    <property type="match status" value="2"/>
</dbReference>
<organism>
    <name type="scientific">Serpula lacrymans var. lacrymans (strain S7.9)</name>
    <name type="common">Dry rot fungus</name>
    <dbReference type="NCBI Taxonomy" id="578457"/>
    <lineage>
        <taxon>Eukaryota</taxon>
        <taxon>Fungi</taxon>
        <taxon>Dikarya</taxon>
        <taxon>Basidiomycota</taxon>
        <taxon>Agaricomycotina</taxon>
        <taxon>Agaricomycetes</taxon>
        <taxon>Agaricomycetidae</taxon>
        <taxon>Boletales</taxon>
        <taxon>Coniophorineae</taxon>
        <taxon>Serpulaceae</taxon>
        <taxon>Serpula</taxon>
    </lineage>
</organism>
<sequence>MHGIVRLRTRAGPLQKNISLRYGSRISIYNRGYSSQSPSNTTVVHLQRSNIYRFGDSNIATPVFKDVDWVIKDEESWAVIGSGSGQKTALLRTLVGHLRISPPPPPPGGLFPFLSDPPRDPHLCVSLVSFAHRPRSAGGAFYDYTARYGAVREEDRVTLRQSVFGEFDFLNVNPKVDNSVKTPEQLAEEANKKRIFEEMSERLGLSSLLDLPFVALSNGQTRRARIVKAILSQPELLLLDEPLTGLDVNSRPTLLSVLHSLHVACKPRIIMGLRTQDPLPDWISHLAVVRDGIVITGKKDEVLDLEANRKDKIDEARSVGSTYTRQVQADDGKVVVDMKNVNVGYQDRKVLKSINWSIREGQRWHLQGANGSGKTTLLSLLTGDHPQSYTQLPPASHLQLFSRPRNRIPTPHLRSLTGVVSPELGNAYPRRPGVSVWEVVGTGFDGAFVPGGQDGVGIGLEGGLSGEIRAWRVKRVQEVLKGLGPAAWAREASTEENQETIPTSEPGPLCKTDAAFAKRDFIDLSAGEQSMVLLMRALVGCPQLVLLDEVWSGMDDVMIKAARKYLRNGGIGPDQAVVVISHWEEEVPWGIEDGLRRFRLDDGNGKEV</sequence>
<proteinExistence type="inferred from homology"/>
<dbReference type="Gene3D" id="3.40.50.300">
    <property type="entry name" value="P-loop containing nucleotide triphosphate hydrolases"/>
    <property type="match status" value="2"/>
</dbReference>
<keyword evidence="3" id="KW-0547">Nucleotide-binding</keyword>
<dbReference type="OrthoDB" id="10255969at2759"/>
<comment type="similarity">
    <text evidence="1">Belongs to the ABC transporter superfamily.</text>
</comment>
<dbReference type="InterPro" id="IPR027417">
    <property type="entry name" value="P-loop_NTPase"/>
</dbReference>
<evidence type="ECO:0000259" key="5">
    <source>
        <dbReference type="PROSITE" id="PS50893"/>
    </source>
</evidence>
<dbReference type="InterPro" id="IPR003593">
    <property type="entry name" value="AAA+_ATPase"/>
</dbReference>
<protein>
    <recommendedName>
        <fullName evidence="5">ABC transporter domain-containing protein</fullName>
    </recommendedName>
</protein>
<evidence type="ECO:0000256" key="4">
    <source>
        <dbReference type="ARBA" id="ARBA00022840"/>
    </source>
</evidence>
<keyword evidence="4" id="KW-0067">ATP-binding</keyword>
<feature type="domain" description="ABC transporter" evidence="5">
    <location>
        <begin position="336"/>
        <end position="608"/>
    </location>
</feature>
<dbReference type="InterPro" id="IPR003439">
    <property type="entry name" value="ABC_transporter-like_ATP-bd"/>
</dbReference>
<evidence type="ECO:0000313" key="6">
    <source>
        <dbReference type="EMBL" id="EGO26109.1"/>
    </source>
</evidence>
<dbReference type="EMBL" id="GL945432">
    <property type="protein sequence ID" value="EGO26109.1"/>
    <property type="molecule type" value="Genomic_DNA"/>
</dbReference>
<dbReference type="HOGENOM" id="CLU_000604_45_3_1"/>
<dbReference type="Pfam" id="PF00005">
    <property type="entry name" value="ABC_tran"/>
    <property type="match status" value="2"/>
</dbReference>
<name>F8NQI0_SERL9</name>
<evidence type="ECO:0000256" key="3">
    <source>
        <dbReference type="ARBA" id="ARBA00022741"/>
    </source>
</evidence>
<dbReference type="GeneID" id="18809456"/>
<dbReference type="RefSeq" id="XP_007316282.1">
    <property type="nucleotide sequence ID" value="XM_007316220.1"/>
</dbReference>
<dbReference type="PANTHER" id="PTHR43117:SF4">
    <property type="entry name" value="OSMOPROTECTANT IMPORT ATP-BINDING PROTEIN OSMV"/>
    <property type="match status" value="1"/>
</dbReference>
<dbReference type="GO" id="GO:0016887">
    <property type="term" value="F:ATP hydrolysis activity"/>
    <property type="evidence" value="ECO:0007669"/>
    <property type="project" value="InterPro"/>
</dbReference>
<feature type="domain" description="ABC transporter" evidence="5">
    <location>
        <begin position="46"/>
        <end position="316"/>
    </location>
</feature>
<dbReference type="GO" id="GO:0005524">
    <property type="term" value="F:ATP binding"/>
    <property type="evidence" value="ECO:0007669"/>
    <property type="project" value="UniProtKB-KW"/>
</dbReference>
<reference evidence="6" key="1">
    <citation type="submission" date="2011-04" db="EMBL/GenBank/DDBJ databases">
        <title>Evolution of plant cell wall degrading machinery underlies the functional diversity of forest fungi.</title>
        <authorList>
            <consortium name="US DOE Joint Genome Institute (JGI-PGF)"/>
            <person name="Eastwood D.C."/>
            <person name="Floudas D."/>
            <person name="Binder M."/>
            <person name="Majcherczyk A."/>
            <person name="Schneider P."/>
            <person name="Aerts A."/>
            <person name="Asiegbu F.O."/>
            <person name="Baker S.E."/>
            <person name="Barry K."/>
            <person name="Bendiksby M."/>
            <person name="Blumentritt M."/>
            <person name="Coutinho P.M."/>
            <person name="Cullen D."/>
            <person name="Cullen D."/>
            <person name="Gathman A."/>
            <person name="Goodell B."/>
            <person name="Henrissat B."/>
            <person name="Ihrmark K."/>
            <person name="Kauserud H."/>
            <person name="Kohler A."/>
            <person name="LaButti K."/>
            <person name="Lapidus A."/>
            <person name="Lavin J.L."/>
            <person name="Lee Y.-H."/>
            <person name="Lindquist E."/>
            <person name="Lilly W."/>
            <person name="Lucas S."/>
            <person name="Morin E."/>
            <person name="Murat C."/>
            <person name="Oguiza J.A."/>
            <person name="Park J."/>
            <person name="Pisabarro A.G."/>
            <person name="Riley R."/>
            <person name="Rosling A."/>
            <person name="Salamov A."/>
            <person name="Schmidt O."/>
            <person name="Schmutz J."/>
            <person name="Skrede I."/>
            <person name="Stenlid J."/>
            <person name="Wiebenga A."/>
            <person name="Xie X."/>
            <person name="Kues U."/>
            <person name="Hibbett D.S."/>
            <person name="Hoffmeister D."/>
            <person name="Hogberg N."/>
            <person name="Martin F."/>
            <person name="Grigoriev I.V."/>
            <person name="Watkinson S.C."/>
        </authorList>
    </citation>
    <scope>NUCLEOTIDE SEQUENCE</scope>
    <source>
        <strain evidence="6">S7.9</strain>
    </source>
</reference>
<dbReference type="AlphaFoldDB" id="F8NQI0"/>
<evidence type="ECO:0000256" key="1">
    <source>
        <dbReference type="ARBA" id="ARBA00005417"/>
    </source>
</evidence>
<dbReference type="PANTHER" id="PTHR43117">
    <property type="entry name" value="OSMOPROTECTANT IMPORT ATP-BINDING PROTEIN OSMV"/>
    <property type="match status" value="1"/>
</dbReference>
<evidence type="ECO:0000256" key="2">
    <source>
        <dbReference type="ARBA" id="ARBA00022448"/>
    </source>
</evidence>
<accession>F8NQI0</accession>